<keyword evidence="1" id="KW-0472">Membrane</keyword>
<reference evidence="2 3" key="1">
    <citation type="submission" date="2019-06" db="EMBL/GenBank/DDBJ databases">
        <title>Evolution of Burkholderia multivorans in the lungs of Cystic Fibrosis patients.</title>
        <authorList>
            <person name="Moreira L.M."/>
        </authorList>
    </citation>
    <scope>NUCLEOTIDE SEQUENCE [LARGE SCALE GENOMIC DNA]</scope>
    <source>
        <strain evidence="2 3">VC13239</strain>
    </source>
</reference>
<comment type="caution">
    <text evidence="2">The sequence shown here is derived from an EMBL/GenBank/DDBJ whole genome shotgun (WGS) entry which is preliminary data.</text>
</comment>
<keyword evidence="1" id="KW-0812">Transmembrane</keyword>
<feature type="transmembrane region" description="Helical" evidence="1">
    <location>
        <begin position="42"/>
        <end position="65"/>
    </location>
</feature>
<keyword evidence="3" id="KW-1185">Reference proteome</keyword>
<evidence type="ECO:0000313" key="2">
    <source>
        <dbReference type="EMBL" id="MDR8757738.1"/>
    </source>
</evidence>
<organism evidence="2 3">
    <name type="scientific">Burkholderia pseudomultivorans</name>
    <dbReference type="NCBI Taxonomy" id="1207504"/>
    <lineage>
        <taxon>Bacteria</taxon>
        <taxon>Pseudomonadati</taxon>
        <taxon>Pseudomonadota</taxon>
        <taxon>Betaproteobacteria</taxon>
        <taxon>Burkholderiales</taxon>
        <taxon>Burkholderiaceae</taxon>
        <taxon>Burkholderia</taxon>
        <taxon>Burkholderia cepacia complex</taxon>
    </lineage>
</organism>
<keyword evidence="1" id="KW-1133">Transmembrane helix</keyword>
<evidence type="ECO:0008006" key="4">
    <source>
        <dbReference type="Google" id="ProtNLM"/>
    </source>
</evidence>
<evidence type="ECO:0000256" key="1">
    <source>
        <dbReference type="SAM" id="Phobius"/>
    </source>
</evidence>
<dbReference type="EMBL" id="VJSY01000070">
    <property type="protein sequence ID" value="MDR8757738.1"/>
    <property type="molecule type" value="Genomic_DNA"/>
</dbReference>
<sequence length="499" mass="51735">MSPNHLLHVTTCPARGMHRTYDARRKGLLTRMLIGSRGRQRGYYDLLSLGIGASIAIAFATVGLWQKREELLSQQMAAQGDVLAEIGNSINGKYLSIYYSNLVNGTAIPGVANEYAPTMAELEAINVIPAGYSTTSVYGAPYVISLAKTPAGCVAPRCDIAGMVYIDGALTDPSTGRPLTLDDGAAAIGGDGGYSDIVTPDIIAGPDGAWSLPNPKGNVAGVLAMRVGYGSSGWSAFVRRDGSLPMEGDLNFKGTTGTLHSITNGNSITSQSLQTLADGAFGAPSVSLANGKVIAFNQVPEGGVLGLVGANGQAVYLQSSNGRFRLVNGSWNGELFSVDQAGNVIANGNVQINGNTTMGANTQIYNPGTQYIETGGGNLYLKPWNSTGATIVGGGGGSGQLITTGRFTSNEYIQPNGWAAPGGACSPNGLIANSGTGPLFCQSGVWITAGDGVAWRCIQYDSFWASGILQNHYFNVFNSPSDVSGGSEGNGWVTVCRQS</sequence>
<proteinExistence type="predicted"/>
<evidence type="ECO:0000313" key="3">
    <source>
        <dbReference type="Proteomes" id="UP001248067"/>
    </source>
</evidence>
<protein>
    <recommendedName>
        <fullName evidence="4">Shufflon system plasmid conjugative transfer pilus tip adhesin PilV</fullName>
    </recommendedName>
</protein>
<dbReference type="RefSeq" id="WP_175897343.1">
    <property type="nucleotide sequence ID" value="NZ_CADFDQ010000043.1"/>
</dbReference>
<accession>A0ABU2ECZ3</accession>
<gene>
    <name evidence="2" type="ORF">FEQ00_06196</name>
</gene>
<name>A0ABU2ECZ3_9BURK</name>
<dbReference type="Proteomes" id="UP001248067">
    <property type="component" value="Unassembled WGS sequence"/>
</dbReference>